<organism evidence="9 10">
    <name type="scientific">Paenibacillus pectinilyticus</name>
    <dbReference type="NCBI Taxonomy" id="512399"/>
    <lineage>
        <taxon>Bacteria</taxon>
        <taxon>Bacillati</taxon>
        <taxon>Bacillota</taxon>
        <taxon>Bacilli</taxon>
        <taxon>Bacillales</taxon>
        <taxon>Paenibacillaceae</taxon>
        <taxon>Paenibacillus</taxon>
    </lineage>
</organism>
<keyword evidence="10" id="KW-1185">Reference proteome</keyword>
<evidence type="ECO:0000256" key="1">
    <source>
        <dbReference type="ARBA" id="ARBA00007401"/>
    </source>
</evidence>
<dbReference type="Pfam" id="PF02837">
    <property type="entry name" value="Glyco_hydro_2_N"/>
    <property type="match status" value="1"/>
</dbReference>
<dbReference type="Proteomes" id="UP000093309">
    <property type="component" value="Unassembled WGS sequence"/>
</dbReference>
<evidence type="ECO:0000259" key="6">
    <source>
        <dbReference type="Pfam" id="PF02837"/>
    </source>
</evidence>
<feature type="domain" description="Glycoside hydrolase family 2 catalytic" evidence="5">
    <location>
        <begin position="398"/>
        <end position="457"/>
    </location>
</feature>
<comment type="similarity">
    <text evidence="1">Belongs to the glycosyl hydrolase 2 family.</text>
</comment>
<evidence type="ECO:0000259" key="5">
    <source>
        <dbReference type="Pfam" id="PF02836"/>
    </source>
</evidence>
<dbReference type="Pfam" id="PF00703">
    <property type="entry name" value="Glyco_hydro_2"/>
    <property type="match status" value="1"/>
</dbReference>
<evidence type="ECO:0000259" key="8">
    <source>
        <dbReference type="Pfam" id="PF18565"/>
    </source>
</evidence>
<dbReference type="SUPFAM" id="SSF49303">
    <property type="entry name" value="beta-Galactosidase/glucuronidase domain"/>
    <property type="match status" value="1"/>
</dbReference>
<dbReference type="Gene3D" id="2.60.40.10">
    <property type="entry name" value="Immunoglobulins"/>
    <property type="match status" value="3"/>
</dbReference>
<dbReference type="InterPro" id="IPR040605">
    <property type="entry name" value="Glyco_hydro2_dom5"/>
</dbReference>
<feature type="domain" description="Glycoside hydrolase family 2" evidence="8">
    <location>
        <begin position="682"/>
        <end position="784"/>
    </location>
</feature>
<reference evidence="10" key="1">
    <citation type="submission" date="2016-05" db="EMBL/GenBank/DDBJ databases">
        <title>Paenibacillus oryzae. sp. nov., isolated from the rice root.</title>
        <authorList>
            <person name="Zhang J."/>
            <person name="Zhang X."/>
        </authorList>
    </citation>
    <scope>NUCLEOTIDE SEQUENCE [LARGE SCALE GENOMIC DNA]</scope>
    <source>
        <strain evidence="10">KCTC13222</strain>
    </source>
</reference>
<name>A0A1C0ZRV9_9BACL</name>
<dbReference type="InterPro" id="IPR051913">
    <property type="entry name" value="GH2_Domain-Containing"/>
</dbReference>
<sequence length="788" mass="87499">MVRTKNSFDTDWLFHKGDIPIRYAVKAGMTGGITDCEKLEEGDWLDIAFVDKSVDADSVPKDWVSVHLPHDWCIEGDYINDPNLGSRPASSGYLPTGIGVYVKVFDIAKADLGKKISLEFDGVMRNSTVWVNGHLMGTHTSGYTSFMYDLSDVLRYGDEGKNVVCVKVDATESEGWWYEGCGIYRHVWLTKTERLHVAHWGTYVTTPVVTESYSDVRIRTTVENAYSISAAALVTSTVIDKQTGEAVGSFSSGGLIDSVSNRTFEHTVLVVDPKLWSPDTPHLYQVLTEIRDRDGKVVDVYETTFGIRTIEFTTDRGFFLNGKPLIIKGTCNHQDFAGVGVALPDRIIAYKIELLKEMGSNTYRSAHHPATPELLDACDRLGMMVIEENRKLDSSPEGIDNLKRMLYRGRNHPSIIMWSMENEEILEGTVMGARILQTLSDVTHAIDPTRPTTAALNHGWNGGGYAEAVDIVGYNYGQREDQDVNDHVTYPNRIMIGSESASCTTTRGIYETDEIRGYVPAYGTVYPSWGCTPEKAWSDVVQNPFLTGIVVWTGFDYRGEPTPYEWPCINSHFGIMDTCGFPKDSYYYYKSVWTNEPVLHIMPHWNWEGREGELINVRIYSNCDAVELRLNDVSLGRQTMIPNSHLAWDVPYESGELTAIGYKDDVAILEKRVATADAPNQIKLMPDRTTIQRDGKDVVVIRVAVADAGGRIVPTADNEILFKIEGSGTIIGVGNGNPSSHESDKSNRRKAFNGYCLVLVQSNGAAGTINLRASSAGLATETITIETV</sequence>
<dbReference type="Pfam" id="PF16355">
    <property type="entry name" value="DUF4982"/>
    <property type="match status" value="1"/>
</dbReference>
<gene>
    <name evidence="9" type="ORF">A8709_23305</name>
</gene>
<dbReference type="InterPro" id="IPR032311">
    <property type="entry name" value="DUF4982"/>
</dbReference>
<dbReference type="InterPro" id="IPR048230">
    <property type="entry name" value="GalA-like"/>
</dbReference>
<evidence type="ECO:0000313" key="10">
    <source>
        <dbReference type="Proteomes" id="UP000093309"/>
    </source>
</evidence>
<dbReference type="PANTHER" id="PTHR42732:SF1">
    <property type="entry name" value="BETA-MANNOSIDASE"/>
    <property type="match status" value="1"/>
</dbReference>
<feature type="domain" description="Glycoside hydrolase family 2 immunoglobulin-like beta-sandwich" evidence="4">
    <location>
        <begin position="202"/>
        <end position="308"/>
    </location>
</feature>
<dbReference type="Gene3D" id="2.60.120.260">
    <property type="entry name" value="Galactose-binding domain-like"/>
    <property type="match status" value="1"/>
</dbReference>
<evidence type="ECO:0000256" key="2">
    <source>
        <dbReference type="ARBA" id="ARBA00022801"/>
    </source>
</evidence>
<accession>A0A1C0ZRV9</accession>
<protein>
    <submittedName>
        <fullName evidence="9">Glycoside hydrolase family 2</fullName>
    </submittedName>
</protein>
<evidence type="ECO:0000259" key="7">
    <source>
        <dbReference type="Pfam" id="PF16355"/>
    </source>
</evidence>
<dbReference type="AlphaFoldDB" id="A0A1C0ZRV9"/>
<dbReference type="Pfam" id="PF18565">
    <property type="entry name" value="Glyco_hydro2_C5"/>
    <property type="match status" value="1"/>
</dbReference>
<dbReference type="InterPro" id="IPR036156">
    <property type="entry name" value="Beta-gal/glucu_dom_sf"/>
</dbReference>
<evidence type="ECO:0000256" key="3">
    <source>
        <dbReference type="ARBA" id="ARBA00023295"/>
    </source>
</evidence>
<comment type="caution">
    <text evidence="9">The sequence shown here is derived from an EMBL/GenBank/DDBJ whole genome shotgun (WGS) entry which is preliminary data.</text>
</comment>
<dbReference type="Gene3D" id="3.20.20.80">
    <property type="entry name" value="Glycosidases"/>
    <property type="match status" value="1"/>
</dbReference>
<feature type="domain" description="Glycoside hydrolase family 2 catalytic" evidence="5">
    <location>
        <begin position="314"/>
        <end position="390"/>
    </location>
</feature>
<evidence type="ECO:0000313" key="9">
    <source>
        <dbReference type="EMBL" id="OCT10808.1"/>
    </source>
</evidence>
<dbReference type="EMBL" id="LYPC01000030">
    <property type="protein sequence ID" value="OCT10808.1"/>
    <property type="molecule type" value="Genomic_DNA"/>
</dbReference>
<dbReference type="InterPro" id="IPR008979">
    <property type="entry name" value="Galactose-bd-like_sf"/>
</dbReference>
<proteinExistence type="inferred from homology"/>
<dbReference type="InterPro" id="IPR006102">
    <property type="entry name" value="Ig-like_GH2"/>
</dbReference>
<dbReference type="STRING" id="512399.A8709_23305"/>
<keyword evidence="3" id="KW-0326">Glycosidase</keyword>
<keyword evidence="2 9" id="KW-0378">Hydrolase</keyword>
<dbReference type="InterPro" id="IPR013783">
    <property type="entry name" value="Ig-like_fold"/>
</dbReference>
<dbReference type="InterPro" id="IPR006103">
    <property type="entry name" value="Glyco_hydro_2_cat"/>
</dbReference>
<dbReference type="GO" id="GO:0004553">
    <property type="term" value="F:hydrolase activity, hydrolyzing O-glycosyl compounds"/>
    <property type="evidence" value="ECO:0007669"/>
    <property type="project" value="InterPro"/>
</dbReference>
<dbReference type="NCBIfam" id="NF041462">
    <property type="entry name" value="GalA"/>
    <property type="match status" value="1"/>
</dbReference>
<dbReference type="SUPFAM" id="SSF49785">
    <property type="entry name" value="Galactose-binding domain-like"/>
    <property type="match status" value="1"/>
</dbReference>
<dbReference type="InterPro" id="IPR006101">
    <property type="entry name" value="Glyco_hydro_2"/>
</dbReference>
<feature type="domain" description="Glycosyl hydrolases family 2 sugar binding" evidence="6">
    <location>
        <begin position="97"/>
        <end position="192"/>
    </location>
</feature>
<evidence type="ECO:0000259" key="4">
    <source>
        <dbReference type="Pfam" id="PF00703"/>
    </source>
</evidence>
<dbReference type="InterPro" id="IPR017853">
    <property type="entry name" value="GH"/>
</dbReference>
<dbReference type="PANTHER" id="PTHR42732">
    <property type="entry name" value="BETA-GALACTOSIDASE"/>
    <property type="match status" value="1"/>
</dbReference>
<dbReference type="InterPro" id="IPR006104">
    <property type="entry name" value="Glyco_hydro_2_N"/>
</dbReference>
<feature type="domain" description="DUF4982" evidence="7">
    <location>
        <begin position="612"/>
        <end position="666"/>
    </location>
</feature>
<dbReference type="SUPFAM" id="SSF51445">
    <property type="entry name" value="(Trans)glycosidases"/>
    <property type="match status" value="1"/>
</dbReference>
<dbReference type="Pfam" id="PF02836">
    <property type="entry name" value="Glyco_hydro_2_C"/>
    <property type="match status" value="2"/>
</dbReference>
<dbReference type="GO" id="GO:0005975">
    <property type="term" value="P:carbohydrate metabolic process"/>
    <property type="evidence" value="ECO:0007669"/>
    <property type="project" value="InterPro"/>
</dbReference>
<dbReference type="PRINTS" id="PR00132">
    <property type="entry name" value="GLHYDRLASE2"/>
</dbReference>